<dbReference type="OrthoDB" id="2538017at2759"/>
<feature type="coiled-coil region" evidence="8">
    <location>
        <begin position="416"/>
        <end position="443"/>
    </location>
</feature>
<feature type="coiled-coil region" evidence="8">
    <location>
        <begin position="353"/>
        <end position="380"/>
    </location>
</feature>
<name>A0A6P7FCR7_DIAVI</name>
<sequence>MQNQPTFGFGATGVQPTAAPASGGLFGTQPATPAFGAGTGLFGGTTTSVAPSLFGNTASTGFGAPPNAGIGGFGATPGAASQTAPAFGVQQSTTPALGGIATPTPAFGAAATPAFGATAAPTFGATAAPTFGATAAPTFGATATPTLGATTTALPSFGAAATAASSFRPTAQVSAAAAPAPLFGATSTAAPTFGAAPTATPSFGLTTSAAPTFGAIATAAPTFGAATTTAPTFGLGGTTAPAFGAATTTAPSLGFGTGITTTSTSLNTSLGFNLGATTTSTVATTSSTTTTPSVGLGGLATTQAKVVTAQKDVTPKDQPLPNELLQTVEAFKGFVKQQKVYSSDISKCSARDFKKVEQDIKQLTALLKNVEHQLQINRQLAENLKYDTAKCLQDVEIAQRTQDTPPGLQYENTEPLKFFLNLADKFEKDMQALKSQIEGAESYVKNHRNPNPVTSQDMALGMRRLHESFVALAGRLHSVHSQVESQKEAYLQMRKQLYNDNTNPFDSHEGNLSHIFNYPLPKIATGPTPFSNLSLGATSLFAGQQNQSTMSFSTPTTAAPGFSNMTFGTSFVSQLGGNSSQLFASPSLGQSTNSFQLQKPPTGNKRGKQ</sequence>
<protein>
    <submittedName>
        <fullName evidence="10">Probable nucleoporin Nup58 isoform X1</fullName>
    </submittedName>
</protein>
<evidence type="ECO:0000256" key="4">
    <source>
        <dbReference type="ARBA" id="ARBA00022927"/>
    </source>
</evidence>
<comment type="subcellular location">
    <subcellularLocation>
        <location evidence="1">Nucleus</location>
        <location evidence="1">Nuclear pore complex</location>
    </subcellularLocation>
</comment>
<keyword evidence="7" id="KW-0539">Nucleus</keyword>
<keyword evidence="3" id="KW-0509">mRNA transport</keyword>
<dbReference type="Pfam" id="PF15967">
    <property type="entry name" value="Nucleoporin_FG2"/>
    <property type="match status" value="1"/>
</dbReference>
<evidence type="ECO:0000256" key="5">
    <source>
        <dbReference type="ARBA" id="ARBA00023010"/>
    </source>
</evidence>
<dbReference type="KEGG" id="dvv:114326929"/>
<evidence type="ECO:0000256" key="7">
    <source>
        <dbReference type="ARBA" id="ARBA00023242"/>
    </source>
</evidence>
<evidence type="ECO:0000256" key="8">
    <source>
        <dbReference type="SAM" id="Coils"/>
    </source>
</evidence>
<dbReference type="GO" id="GO:0051028">
    <property type="term" value="P:mRNA transport"/>
    <property type="evidence" value="ECO:0007669"/>
    <property type="project" value="UniProtKB-KW"/>
</dbReference>
<feature type="region of interest" description="Disordered" evidence="9">
    <location>
        <begin position="583"/>
        <end position="609"/>
    </location>
</feature>
<dbReference type="InterPro" id="IPR024882">
    <property type="entry name" value="NUP58/p45/49"/>
</dbReference>
<keyword evidence="6" id="KW-0906">Nuclear pore complex</keyword>
<dbReference type="Gene3D" id="6.10.140.1350">
    <property type="match status" value="1"/>
</dbReference>
<evidence type="ECO:0000313" key="10">
    <source>
        <dbReference type="RefSeq" id="XP_028131195.1"/>
    </source>
</evidence>
<keyword evidence="2" id="KW-0813">Transport</keyword>
<dbReference type="GO" id="GO:0008139">
    <property type="term" value="F:nuclear localization sequence binding"/>
    <property type="evidence" value="ECO:0007669"/>
    <property type="project" value="InterPro"/>
</dbReference>
<keyword evidence="8" id="KW-0175">Coiled coil</keyword>
<organism evidence="10">
    <name type="scientific">Diabrotica virgifera virgifera</name>
    <name type="common">western corn rootworm</name>
    <dbReference type="NCBI Taxonomy" id="50390"/>
    <lineage>
        <taxon>Eukaryota</taxon>
        <taxon>Metazoa</taxon>
        <taxon>Ecdysozoa</taxon>
        <taxon>Arthropoda</taxon>
        <taxon>Hexapoda</taxon>
        <taxon>Insecta</taxon>
        <taxon>Pterygota</taxon>
        <taxon>Neoptera</taxon>
        <taxon>Endopterygota</taxon>
        <taxon>Coleoptera</taxon>
        <taxon>Polyphaga</taxon>
        <taxon>Cucujiformia</taxon>
        <taxon>Chrysomeloidea</taxon>
        <taxon>Chrysomelidae</taxon>
        <taxon>Galerucinae</taxon>
        <taxon>Diabroticina</taxon>
        <taxon>Diabroticites</taxon>
        <taxon>Diabrotica</taxon>
    </lineage>
</organism>
<dbReference type="PANTHER" id="PTHR13437">
    <property type="entry name" value="NUCLEOPORIN P58/P45 NUCLEOPORIN-LIKE PROTEIN 1"/>
    <property type="match status" value="1"/>
</dbReference>
<accession>A0A6P7FCR7</accession>
<keyword evidence="5" id="KW-0811">Translocation</keyword>
<dbReference type="AlphaFoldDB" id="A0A6P7FCR7"/>
<dbReference type="GO" id="GO:0005643">
    <property type="term" value="C:nuclear pore"/>
    <property type="evidence" value="ECO:0007669"/>
    <property type="project" value="UniProtKB-SubCell"/>
</dbReference>
<gene>
    <name evidence="10" type="primary">LOC114326929</name>
</gene>
<dbReference type="RefSeq" id="XP_028131195.1">
    <property type="nucleotide sequence ID" value="XM_028275394.1"/>
</dbReference>
<dbReference type="GO" id="GO:0015031">
    <property type="term" value="P:protein transport"/>
    <property type="evidence" value="ECO:0007669"/>
    <property type="project" value="UniProtKB-KW"/>
</dbReference>
<evidence type="ECO:0000256" key="2">
    <source>
        <dbReference type="ARBA" id="ARBA00022448"/>
    </source>
</evidence>
<feature type="compositionally biased region" description="Polar residues" evidence="9">
    <location>
        <begin position="583"/>
        <end position="601"/>
    </location>
</feature>
<keyword evidence="4" id="KW-0653">Protein transport</keyword>
<reference evidence="10" key="1">
    <citation type="submission" date="2025-08" db="UniProtKB">
        <authorList>
            <consortium name="RefSeq"/>
        </authorList>
    </citation>
    <scope>IDENTIFICATION</scope>
    <source>
        <tissue evidence="10">Whole insect</tissue>
    </source>
</reference>
<evidence type="ECO:0000256" key="3">
    <source>
        <dbReference type="ARBA" id="ARBA00022816"/>
    </source>
</evidence>
<proteinExistence type="predicted"/>
<evidence type="ECO:0000256" key="9">
    <source>
        <dbReference type="SAM" id="MobiDB-lite"/>
    </source>
</evidence>
<dbReference type="InParanoid" id="A0A6P7FCR7"/>
<dbReference type="PANTHER" id="PTHR13437:SF2">
    <property type="entry name" value="NUCLEOPORIN P58_P45"/>
    <property type="match status" value="1"/>
</dbReference>
<evidence type="ECO:0000256" key="1">
    <source>
        <dbReference type="ARBA" id="ARBA00004567"/>
    </source>
</evidence>
<dbReference type="GO" id="GO:0017056">
    <property type="term" value="F:structural constituent of nuclear pore"/>
    <property type="evidence" value="ECO:0007669"/>
    <property type="project" value="InterPro"/>
</dbReference>
<evidence type="ECO:0000256" key="6">
    <source>
        <dbReference type="ARBA" id="ARBA00023132"/>
    </source>
</evidence>